<name>A0A8S0XI96_9GAMM</name>
<dbReference type="AlphaFoldDB" id="A0A8S0XI96"/>
<dbReference type="Proteomes" id="UP000494216">
    <property type="component" value="Unassembled WGS sequence"/>
</dbReference>
<sequence length="40" mass="4301">MVIIAGEGYATEAIRVLLEKAPKMIKSALEKNLLSVSVIT</sequence>
<dbReference type="EMBL" id="CADCXN010000101">
    <property type="protein sequence ID" value="CAA9892383.1"/>
    <property type="molecule type" value="Genomic_DNA"/>
</dbReference>
<protein>
    <submittedName>
        <fullName evidence="1">Uncharacterized protein</fullName>
    </submittedName>
</protein>
<evidence type="ECO:0000313" key="1">
    <source>
        <dbReference type="EMBL" id="CAA9892383.1"/>
    </source>
</evidence>
<reference evidence="1 2" key="1">
    <citation type="submission" date="2020-02" db="EMBL/GenBank/DDBJ databases">
        <authorList>
            <person name="Hogendoorn C."/>
        </authorList>
    </citation>
    <scope>NUCLEOTIDE SEQUENCE [LARGE SCALE GENOMIC DNA]</scope>
    <source>
        <strain evidence="1">METHB21</strain>
    </source>
</reference>
<organism evidence="1 2">
    <name type="scientific">Candidatus Methylobacter favarea</name>
    <dbReference type="NCBI Taxonomy" id="2707345"/>
    <lineage>
        <taxon>Bacteria</taxon>
        <taxon>Pseudomonadati</taxon>
        <taxon>Pseudomonadota</taxon>
        <taxon>Gammaproteobacteria</taxon>
        <taxon>Methylococcales</taxon>
        <taxon>Methylococcaceae</taxon>
        <taxon>Methylobacter</taxon>
    </lineage>
</organism>
<evidence type="ECO:0000313" key="2">
    <source>
        <dbReference type="Proteomes" id="UP000494216"/>
    </source>
</evidence>
<gene>
    <name evidence="1" type="ORF">METHB2_690003</name>
</gene>
<proteinExistence type="predicted"/>
<comment type="caution">
    <text evidence="1">The sequence shown here is derived from an EMBL/GenBank/DDBJ whole genome shotgun (WGS) entry which is preliminary data.</text>
</comment>
<keyword evidence="2" id="KW-1185">Reference proteome</keyword>
<accession>A0A8S0XI96</accession>